<name>A0A429ZUU5_9ENTE</name>
<sequence>MIPLGERLLKVVIAENVERYRLEIALSKRELADQDDYFLLFRVVISITNVAKAIISDMASNTVTLTPFVKSLSVILAF</sequence>
<keyword evidence="2" id="KW-1185">Reference proteome</keyword>
<proteinExistence type="predicted"/>
<protein>
    <submittedName>
        <fullName evidence="1">Uncharacterized protein</fullName>
    </submittedName>
</protein>
<dbReference type="EMBL" id="NGJU01000002">
    <property type="protein sequence ID" value="RST97413.1"/>
    <property type="molecule type" value="Genomic_DNA"/>
</dbReference>
<evidence type="ECO:0000313" key="2">
    <source>
        <dbReference type="Proteomes" id="UP000287239"/>
    </source>
</evidence>
<gene>
    <name evidence="1" type="ORF">CBF35_01730</name>
</gene>
<evidence type="ECO:0000313" key="1">
    <source>
        <dbReference type="EMBL" id="RST97413.1"/>
    </source>
</evidence>
<comment type="caution">
    <text evidence="1">The sequence shown here is derived from an EMBL/GenBank/DDBJ whole genome shotgun (WGS) entry which is preliminary data.</text>
</comment>
<accession>A0A429ZUU5</accession>
<dbReference type="RefSeq" id="WP_126778159.1">
    <property type="nucleotide sequence ID" value="NZ_CAUQJP010000110.1"/>
</dbReference>
<dbReference type="AlphaFoldDB" id="A0A429ZUU5"/>
<dbReference type="GeneID" id="98567074"/>
<organism evidence="1 2">
    <name type="scientific">Vagococcus salmoninarum</name>
    <dbReference type="NCBI Taxonomy" id="2739"/>
    <lineage>
        <taxon>Bacteria</taxon>
        <taxon>Bacillati</taxon>
        <taxon>Bacillota</taxon>
        <taxon>Bacilli</taxon>
        <taxon>Lactobacillales</taxon>
        <taxon>Enterococcaceae</taxon>
        <taxon>Vagococcus</taxon>
    </lineage>
</organism>
<reference evidence="1 2" key="1">
    <citation type="submission" date="2017-05" db="EMBL/GenBank/DDBJ databases">
        <title>Vagococcus spp. assemblies.</title>
        <authorList>
            <person name="Gulvik C.A."/>
        </authorList>
    </citation>
    <scope>NUCLEOTIDE SEQUENCE [LARGE SCALE GENOMIC DNA]</scope>
    <source>
        <strain evidence="1 2">NCFB 2777</strain>
    </source>
</reference>
<dbReference type="Proteomes" id="UP000287239">
    <property type="component" value="Unassembled WGS sequence"/>
</dbReference>